<dbReference type="EMBL" id="FPKU01000002">
    <property type="protein sequence ID" value="SFZ84952.1"/>
    <property type="molecule type" value="Genomic_DNA"/>
</dbReference>
<dbReference type="RefSeq" id="WP_072342896.1">
    <property type="nucleotide sequence ID" value="NZ_FPKU01000002.1"/>
</dbReference>
<dbReference type="Proteomes" id="UP000183447">
    <property type="component" value="Unassembled WGS sequence"/>
</dbReference>
<proteinExistence type="predicted"/>
<name>A0A1K2HYI6_9HYPH</name>
<protein>
    <submittedName>
        <fullName evidence="1">Predicted secreted protein</fullName>
    </submittedName>
</protein>
<dbReference type="InterPro" id="IPR018725">
    <property type="entry name" value="DUF2259_secreted"/>
</dbReference>
<dbReference type="STRING" id="665118.SAMN02983003_2302"/>
<gene>
    <name evidence="1" type="ORF">SAMN02983003_2302</name>
</gene>
<sequence length="254" mass="27168">MILKEGLAASVRLVAPSVLILAGLALPALAGDRALFDPIGYSADGRYFAFEEFGIQDGSGFAYSNIYVIDIPADAWAEGTPLRLRLEDEGQPMIAVREQNRAEAEPVLSGLEIAVPADIVALIGDGEFDPEASALDFGLPGYGPGQVRESFTLGLETFDMPGARAGSEPCETYLNASAQGYALTLAGDGEFRELHRDTRLPQSRGCVVTYRLHGVVLPMNAQDLDAALAIISSYPFGFEGPDRRFLAVPLMNGR</sequence>
<organism evidence="1 2">
    <name type="scientific">Devosia enhydra</name>
    <dbReference type="NCBI Taxonomy" id="665118"/>
    <lineage>
        <taxon>Bacteria</taxon>
        <taxon>Pseudomonadati</taxon>
        <taxon>Pseudomonadota</taxon>
        <taxon>Alphaproteobacteria</taxon>
        <taxon>Hyphomicrobiales</taxon>
        <taxon>Devosiaceae</taxon>
        <taxon>Devosia</taxon>
    </lineage>
</organism>
<reference evidence="1 2" key="1">
    <citation type="submission" date="2016-11" db="EMBL/GenBank/DDBJ databases">
        <authorList>
            <person name="Jaros S."/>
            <person name="Januszkiewicz K."/>
            <person name="Wedrychowicz H."/>
        </authorList>
    </citation>
    <scope>NUCLEOTIDE SEQUENCE [LARGE SCALE GENOMIC DNA]</scope>
    <source>
        <strain evidence="1 2">ATCC 23634</strain>
    </source>
</reference>
<dbReference type="OrthoDB" id="65722at2"/>
<dbReference type="Pfam" id="PF10016">
    <property type="entry name" value="DUF2259"/>
    <property type="match status" value="1"/>
</dbReference>
<keyword evidence="2" id="KW-1185">Reference proteome</keyword>
<evidence type="ECO:0000313" key="1">
    <source>
        <dbReference type="EMBL" id="SFZ84952.1"/>
    </source>
</evidence>
<accession>A0A1K2HYI6</accession>
<evidence type="ECO:0000313" key="2">
    <source>
        <dbReference type="Proteomes" id="UP000183447"/>
    </source>
</evidence>
<dbReference type="AlphaFoldDB" id="A0A1K2HYI6"/>